<name>A0ABN4YJ90_9GAMM</name>
<evidence type="ECO:0000313" key="2">
    <source>
        <dbReference type="Proteomes" id="UP000191820"/>
    </source>
</evidence>
<dbReference type="EMBL" id="CP020472">
    <property type="protein sequence ID" value="ARD22360.1"/>
    <property type="molecule type" value="Genomic_DNA"/>
</dbReference>
<dbReference type="Proteomes" id="UP000191820">
    <property type="component" value="Chromosome"/>
</dbReference>
<gene>
    <name evidence="1" type="ORF">SJ2017_2062</name>
</gene>
<sequence length="79" mass="8996">MANLNISIPLEKMALLIQSGHLCVADFKSLDQQTKQKLWQLCLLSCKKRVNCTNASQFMDLIEQESQLETDRIDIADLT</sequence>
<dbReference type="RefSeq" id="WP_055024516.1">
    <property type="nucleotide sequence ID" value="NZ_CP020472.1"/>
</dbReference>
<evidence type="ECO:0000313" key="1">
    <source>
        <dbReference type="EMBL" id="ARD22360.1"/>
    </source>
</evidence>
<proteinExistence type="predicted"/>
<reference evidence="1 2" key="1">
    <citation type="submission" date="2017-03" db="EMBL/GenBank/DDBJ databases">
        <title>Genome sequencing of Shewanella japonica KCTC 22435.</title>
        <authorList>
            <person name="Kim K.M."/>
        </authorList>
    </citation>
    <scope>NUCLEOTIDE SEQUENCE [LARGE SCALE GENOMIC DNA]</scope>
    <source>
        <strain evidence="1 2">KCTC 22435</strain>
    </source>
</reference>
<organism evidence="1 2">
    <name type="scientific">Shewanella japonica</name>
    <dbReference type="NCBI Taxonomy" id="93973"/>
    <lineage>
        <taxon>Bacteria</taxon>
        <taxon>Pseudomonadati</taxon>
        <taxon>Pseudomonadota</taxon>
        <taxon>Gammaproteobacteria</taxon>
        <taxon>Alteromonadales</taxon>
        <taxon>Shewanellaceae</taxon>
        <taxon>Shewanella</taxon>
    </lineage>
</organism>
<keyword evidence="2" id="KW-1185">Reference proteome</keyword>
<accession>A0ABN4YJ90</accession>
<protein>
    <submittedName>
        <fullName evidence="1">Uncharacterized protein</fullName>
    </submittedName>
</protein>